<sequence>MTESEHLTPSLLEPQSRGGDIAEGGFSFQEQVMLARIPAWLAQDGFTAMIREGIGDVEAKFFVPGRGFAIEFLEVKDHTLQPSKFLNEIQRFREVDAGSPNTYQQFILVAAGVSRDLEPLVNGLRRVRNPQDFYEENSTVKENSFKEYTRLVKKIGGTEQDAFFIFEKVIVEADWNTAKSHGEALFKQSLADNLSEYEDLSFKTFDNIYNHLGTFIRQRKNQIITRKELETKLREKIPPSQLPALSPILIYTAIASENNPEHHGLCFDWAPFSGGETRAIAPSQQWNRLLIELQDTRSWIEKYRNTKRIRLAGNRRLAACLAIGSVFSAVRGYAIEMEYREEVWATDAHPTQETPVYPLAHQMIGGTGTRLVVSIGILRDIIPEVEVNLEKYGLTGEPLLHIRGEHPIISPQHANNAVGGIKKLIVNNLVCIGGKEIHLFFAGPAHLALFLGHRLDATAPVTCYAWVSNGQYSKTFQLFSGISS</sequence>
<evidence type="ECO:0000313" key="3">
    <source>
        <dbReference type="Proteomes" id="UP000217507"/>
    </source>
</evidence>
<organism evidence="2 3">
    <name type="scientific">Trichormus variabilis NIES-23</name>
    <dbReference type="NCBI Taxonomy" id="1973479"/>
    <lineage>
        <taxon>Bacteria</taxon>
        <taxon>Bacillati</taxon>
        <taxon>Cyanobacteriota</taxon>
        <taxon>Cyanophyceae</taxon>
        <taxon>Nostocales</taxon>
        <taxon>Nostocaceae</taxon>
        <taxon>Trichormus</taxon>
    </lineage>
</organism>
<dbReference type="Pfam" id="PF18145">
    <property type="entry name" value="SAVED"/>
    <property type="match status" value="1"/>
</dbReference>
<evidence type="ECO:0000313" key="2">
    <source>
        <dbReference type="EMBL" id="BAY73021.1"/>
    </source>
</evidence>
<evidence type="ECO:0000259" key="1">
    <source>
        <dbReference type="Pfam" id="PF18145"/>
    </source>
</evidence>
<dbReference type="NCBIfam" id="NF033611">
    <property type="entry name" value="SAVED"/>
    <property type="match status" value="1"/>
</dbReference>
<geneLocation type="plasmid" evidence="2">
    <name>plasmid2</name>
</geneLocation>
<accession>A0A1Z4KVG9</accession>
<dbReference type="InterPro" id="IPR040836">
    <property type="entry name" value="SAVED"/>
</dbReference>
<reference evidence="2 3" key="1">
    <citation type="submission" date="2017-06" db="EMBL/GenBank/DDBJ databases">
        <title>Genome sequencing of cyanobaciteial culture collection at National Institute for Environmental Studies (NIES).</title>
        <authorList>
            <person name="Hirose Y."/>
            <person name="Shimura Y."/>
            <person name="Fujisawa T."/>
            <person name="Nakamura Y."/>
            <person name="Kawachi M."/>
        </authorList>
    </citation>
    <scope>NUCLEOTIDE SEQUENCE [LARGE SCALE GENOMIC DNA]</scope>
    <source>
        <strain evidence="2 3">NIES-23</strain>
        <plasmid evidence="3">Plasmid Plasmid2 dna</plasmid>
    </source>
</reference>
<dbReference type="EMBL" id="AP018218">
    <property type="protein sequence ID" value="BAY73021.1"/>
    <property type="molecule type" value="Genomic_DNA"/>
</dbReference>
<protein>
    <recommendedName>
        <fullName evidence="1">SMODS-associated and fused to various effectors domain-containing protein</fullName>
    </recommendedName>
</protein>
<dbReference type="AlphaFoldDB" id="A0A1Z4KVG9"/>
<keyword evidence="2" id="KW-0614">Plasmid</keyword>
<feature type="domain" description="SMODS-associated and fused to various effectors" evidence="1">
    <location>
        <begin position="294"/>
        <end position="478"/>
    </location>
</feature>
<proteinExistence type="predicted"/>
<gene>
    <name evidence="2" type="ORF">NIES23_58490</name>
</gene>
<name>A0A1Z4KVG9_ANAVA</name>
<dbReference type="Proteomes" id="UP000217507">
    <property type="component" value="Plasmid Plasmid2 dna"/>
</dbReference>